<proteinExistence type="predicted"/>
<evidence type="ECO:0000313" key="1">
    <source>
        <dbReference type="EMBL" id="KAJ6041420.1"/>
    </source>
</evidence>
<keyword evidence="2" id="KW-1185">Reference proteome</keyword>
<evidence type="ECO:0000313" key="2">
    <source>
        <dbReference type="Proteomes" id="UP001219568"/>
    </source>
</evidence>
<reference evidence="1" key="2">
    <citation type="submission" date="2023-01" db="EMBL/GenBank/DDBJ databases">
        <authorList>
            <person name="Petersen C."/>
        </authorList>
    </citation>
    <scope>NUCLEOTIDE SEQUENCE</scope>
    <source>
        <strain evidence="1">IBT 15450</strain>
    </source>
</reference>
<comment type="caution">
    <text evidence="1">The sequence shown here is derived from an EMBL/GenBank/DDBJ whole genome shotgun (WGS) entry which is preliminary data.</text>
</comment>
<reference evidence="1" key="1">
    <citation type="journal article" date="2023" name="IMA Fungus">
        <title>Comparative genomic study of the Penicillium genus elucidates a diverse pangenome and 15 lateral gene transfer events.</title>
        <authorList>
            <person name="Petersen C."/>
            <person name="Sorensen T."/>
            <person name="Nielsen M.R."/>
            <person name="Sondergaard T.E."/>
            <person name="Sorensen J.L."/>
            <person name="Fitzpatrick D.A."/>
            <person name="Frisvad J.C."/>
            <person name="Nielsen K.L."/>
        </authorList>
    </citation>
    <scope>NUCLEOTIDE SEQUENCE</scope>
    <source>
        <strain evidence="1">IBT 15450</strain>
    </source>
</reference>
<organism evidence="1 2">
    <name type="scientific">Penicillium canescens</name>
    <dbReference type="NCBI Taxonomy" id="5083"/>
    <lineage>
        <taxon>Eukaryota</taxon>
        <taxon>Fungi</taxon>
        <taxon>Dikarya</taxon>
        <taxon>Ascomycota</taxon>
        <taxon>Pezizomycotina</taxon>
        <taxon>Eurotiomycetes</taxon>
        <taxon>Eurotiomycetidae</taxon>
        <taxon>Eurotiales</taxon>
        <taxon>Aspergillaceae</taxon>
        <taxon>Penicillium</taxon>
    </lineage>
</organism>
<sequence>MCTYRVTLEGGGRPPTADYVVIGPQFNGVGGRWALYWILQGSQVAKLPFLKLRKVLWSSDIKVQDILEVEKLLLLREMEELGTQYLNLESETPFNDL</sequence>
<accession>A0AAD6IBF5</accession>
<protein>
    <submittedName>
        <fullName evidence="1">Uncharacterized protein</fullName>
    </submittedName>
</protein>
<dbReference type="EMBL" id="JAQJZL010000005">
    <property type="protein sequence ID" value="KAJ6041420.1"/>
    <property type="molecule type" value="Genomic_DNA"/>
</dbReference>
<gene>
    <name evidence="1" type="ORF">N7460_006810</name>
</gene>
<dbReference type="Proteomes" id="UP001219568">
    <property type="component" value="Unassembled WGS sequence"/>
</dbReference>
<dbReference type="AlphaFoldDB" id="A0AAD6IBF5"/>
<name>A0AAD6IBF5_PENCN</name>